<keyword evidence="2 4" id="KW-0808">Transferase</keyword>
<gene>
    <name evidence="4" type="ORF">B1R32_10418</name>
</gene>
<comment type="caution">
    <text evidence="4">The sequence shown here is derived from an EMBL/GenBank/DDBJ whole genome shotgun (WGS) entry which is preliminary data.</text>
</comment>
<evidence type="ECO:0000256" key="3">
    <source>
        <dbReference type="SAM" id="MobiDB-lite"/>
    </source>
</evidence>
<dbReference type="PIRSF" id="PIRSF004553">
    <property type="entry name" value="CHP00095"/>
    <property type="match status" value="1"/>
</dbReference>
<dbReference type="AlphaFoldDB" id="A0A2S8SUQ0"/>
<dbReference type="OrthoDB" id="9803017at2"/>
<name>A0A2S8SUQ0_9BACT</name>
<evidence type="ECO:0000313" key="4">
    <source>
        <dbReference type="EMBL" id="PQV64525.1"/>
    </source>
</evidence>
<dbReference type="RefSeq" id="WP_105482908.1">
    <property type="nucleotide sequence ID" value="NZ_NIGF01000004.1"/>
</dbReference>
<organism evidence="4 5">
    <name type="scientific">Abditibacterium utsteinense</name>
    <dbReference type="NCBI Taxonomy" id="1960156"/>
    <lineage>
        <taxon>Bacteria</taxon>
        <taxon>Pseudomonadati</taxon>
        <taxon>Abditibacteriota</taxon>
        <taxon>Abditibacteriia</taxon>
        <taxon>Abditibacteriales</taxon>
        <taxon>Abditibacteriaceae</taxon>
        <taxon>Abditibacterium</taxon>
    </lineage>
</organism>
<keyword evidence="5" id="KW-1185">Reference proteome</keyword>
<dbReference type="InterPro" id="IPR004398">
    <property type="entry name" value="RNA_MeTrfase_RsmD"/>
</dbReference>
<evidence type="ECO:0000313" key="5">
    <source>
        <dbReference type="Proteomes" id="UP000237684"/>
    </source>
</evidence>
<proteinExistence type="predicted"/>
<reference evidence="4 5" key="1">
    <citation type="journal article" date="2018" name="Syst. Appl. Microbiol.">
        <title>Abditibacterium utsteinense sp. nov., the first cultivated member of candidate phylum FBP, isolated from ice-free Antarctic soil samples.</title>
        <authorList>
            <person name="Tahon G."/>
            <person name="Tytgat B."/>
            <person name="Lebbe L."/>
            <person name="Carlier A."/>
            <person name="Willems A."/>
        </authorList>
    </citation>
    <scope>NUCLEOTIDE SEQUENCE [LARGE SCALE GENOMIC DNA]</scope>
    <source>
        <strain evidence="4 5">LMG 29911</strain>
    </source>
</reference>
<dbReference type="FunCoup" id="A0A2S8SUQ0">
    <property type="interactions" value="474"/>
</dbReference>
<sequence length="207" mass="22678">MRIEGGEARGRTLQTPNGQTTRPTDGRTREMLFNIIGPRIVGARFLDLYAGSGAIGIEALSRGADFVVFIEQEFAAIRSIKANLKTLGYEKRALVWNGNARTAVGKLCENGEKFDLIVADPPFTLPDEPKALCLRIDAAPGLLNNESIGTLERAAETPETEPGLLVVQHSHRVPAAEMTHFQLFRQKKAGESMLSFYVLDPNSTIKI</sequence>
<evidence type="ECO:0000256" key="1">
    <source>
        <dbReference type="ARBA" id="ARBA00022603"/>
    </source>
</evidence>
<dbReference type="NCBIfam" id="TIGR00095">
    <property type="entry name" value="16S rRNA (guanine(966)-N(2))-methyltransferase RsmD"/>
    <property type="match status" value="1"/>
</dbReference>
<accession>A0A2S8SUQ0</accession>
<feature type="compositionally biased region" description="Basic and acidic residues" evidence="3">
    <location>
        <begin position="1"/>
        <end position="10"/>
    </location>
</feature>
<dbReference type="InParanoid" id="A0A2S8SUQ0"/>
<feature type="region of interest" description="Disordered" evidence="3">
    <location>
        <begin position="1"/>
        <end position="27"/>
    </location>
</feature>
<dbReference type="GO" id="GO:0008168">
    <property type="term" value="F:methyltransferase activity"/>
    <property type="evidence" value="ECO:0007669"/>
    <property type="project" value="UniProtKB-KW"/>
</dbReference>
<dbReference type="Gene3D" id="3.40.50.150">
    <property type="entry name" value="Vaccinia Virus protein VP39"/>
    <property type="match status" value="1"/>
</dbReference>
<dbReference type="PANTHER" id="PTHR43542:SF1">
    <property type="entry name" value="METHYLTRANSFERASE"/>
    <property type="match status" value="1"/>
</dbReference>
<keyword evidence="1 4" id="KW-0489">Methyltransferase</keyword>
<dbReference type="InterPro" id="IPR002052">
    <property type="entry name" value="DNA_methylase_N6_adenine_CS"/>
</dbReference>
<dbReference type="SUPFAM" id="SSF53335">
    <property type="entry name" value="S-adenosyl-L-methionine-dependent methyltransferases"/>
    <property type="match status" value="1"/>
</dbReference>
<dbReference type="InterPro" id="IPR029063">
    <property type="entry name" value="SAM-dependent_MTases_sf"/>
</dbReference>
<dbReference type="Proteomes" id="UP000237684">
    <property type="component" value="Unassembled WGS sequence"/>
</dbReference>
<dbReference type="PROSITE" id="PS00092">
    <property type="entry name" value="N6_MTASE"/>
    <property type="match status" value="1"/>
</dbReference>
<dbReference type="EMBL" id="NIGF01000004">
    <property type="protein sequence ID" value="PQV64525.1"/>
    <property type="molecule type" value="Genomic_DNA"/>
</dbReference>
<evidence type="ECO:0000256" key="2">
    <source>
        <dbReference type="ARBA" id="ARBA00022679"/>
    </source>
</evidence>
<dbReference type="Pfam" id="PF03602">
    <property type="entry name" value="Cons_hypoth95"/>
    <property type="match status" value="1"/>
</dbReference>
<feature type="compositionally biased region" description="Polar residues" evidence="3">
    <location>
        <begin position="12"/>
        <end position="23"/>
    </location>
</feature>
<protein>
    <submittedName>
        <fullName evidence="4">16S rRNA (Guanine(966)-N(2))-methyltransferase RsmD</fullName>
    </submittedName>
</protein>
<dbReference type="GO" id="GO:0003676">
    <property type="term" value="F:nucleic acid binding"/>
    <property type="evidence" value="ECO:0007669"/>
    <property type="project" value="InterPro"/>
</dbReference>
<dbReference type="CDD" id="cd02440">
    <property type="entry name" value="AdoMet_MTases"/>
    <property type="match status" value="1"/>
</dbReference>
<dbReference type="GO" id="GO:0031167">
    <property type="term" value="P:rRNA methylation"/>
    <property type="evidence" value="ECO:0007669"/>
    <property type="project" value="InterPro"/>
</dbReference>
<dbReference type="PANTHER" id="PTHR43542">
    <property type="entry name" value="METHYLTRANSFERASE"/>
    <property type="match status" value="1"/>
</dbReference>